<dbReference type="GO" id="GO:0042981">
    <property type="term" value="P:regulation of apoptotic process"/>
    <property type="evidence" value="ECO:0007669"/>
    <property type="project" value="InterPro"/>
</dbReference>
<keyword evidence="1" id="KW-0053">Apoptosis</keyword>
<dbReference type="GO" id="GO:0006915">
    <property type="term" value="P:apoptotic process"/>
    <property type="evidence" value="ECO:0007669"/>
    <property type="project" value="UniProtKB-KW"/>
</dbReference>
<keyword evidence="2" id="KW-0812">Transmembrane</keyword>
<dbReference type="Gene3D" id="1.10.437.10">
    <property type="entry name" value="Blc2-like"/>
    <property type="match status" value="1"/>
</dbReference>
<organism evidence="3 4">
    <name type="scientific">Parastrongyloides trichosuri</name>
    <name type="common">Possum-specific nematode worm</name>
    <dbReference type="NCBI Taxonomy" id="131310"/>
    <lineage>
        <taxon>Eukaryota</taxon>
        <taxon>Metazoa</taxon>
        <taxon>Ecdysozoa</taxon>
        <taxon>Nematoda</taxon>
        <taxon>Chromadorea</taxon>
        <taxon>Rhabditida</taxon>
        <taxon>Tylenchina</taxon>
        <taxon>Panagrolaimomorpha</taxon>
        <taxon>Strongyloidoidea</taxon>
        <taxon>Strongyloididae</taxon>
        <taxon>Parastrongyloides</taxon>
    </lineage>
</organism>
<dbReference type="InterPro" id="IPR036834">
    <property type="entry name" value="Bcl-2-like_sf"/>
</dbReference>
<name>A0A0N4ZNY7_PARTI</name>
<accession>A0A0N4ZNY7</accession>
<evidence type="ECO:0000313" key="3">
    <source>
        <dbReference type="Proteomes" id="UP000038045"/>
    </source>
</evidence>
<proteinExistence type="predicted"/>
<dbReference type="STRING" id="131310.A0A0N4ZNY7"/>
<keyword evidence="3" id="KW-1185">Reference proteome</keyword>
<evidence type="ECO:0000256" key="2">
    <source>
        <dbReference type="SAM" id="Phobius"/>
    </source>
</evidence>
<dbReference type="WBParaSite" id="PTRK_0001025000.1">
    <property type="protein sequence ID" value="PTRK_0001025000.1"/>
    <property type="gene ID" value="PTRK_0001025000"/>
</dbReference>
<dbReference type="SUPFAM" id="SSF56854">
    <property type="entry name" value="Bcl-2 inhibitors of programmed cell death"/>
    <property type="match status" value="1"/>
</dbReference>
<evidence type="ECO:0000313" key="4">
    <source>
        <dbReference type="WBParaSite" id="PTRK_0001025000.1"/>
    </source>
</evidence>
<dbReference type="AlphaFoldDB" id="A0A0N4ZNY7"/>
<protein>
    <submittedName>
        <fullName evidence="4">Apoptosis regulator Bcl-2 homolog</fullName>
    </submittedName>
</protein>
<feature type="transmembrane region" description="Helical" evidence="2">
    <location>
        <begin position="217"/>
        <end position="241"/>
    </location>
</feature>
<dbReference type="PROSITE" id="PS50062">
    <property type="entry name" value="BCL2_FAMILY"/>
    <property type="match status" value="1"/>
</dbReference>
<reference evidence="4" key="1">
    <citation type="submission" date="2017-02" db="UniProtKB">
        <authorList>
            <consortium name="WormBaseParasite"/>
        </authorList>
    </citation>
    <scope>IDENTIFICATION</scope>
</reference>
<dbReference type="InterPro" id="IPR002475">
    <property type="entry name" value="Bcl2-like"/>
</dbReference>
<dbReference type="Proteomes" id="UP000038045">
    <property type="component" value="Unplaced"/>
</dbReference>
<sequence length="246" mass="28263">MPPLSVASNTTNFNKNITMTTSLNSSNESTNLSCSSFDIHKNYQYITYILQLYLQNQLKYSFSYDTIYDLTKEEKLLAADILTSLTNATEIFKEKNYTVLKTMLAKCTVDGPHLSYNTFISVLSYLTEMSISESLSETSFTYGRLVGIISFLEVYSTYLFDNDCIEDIDTVILYSSKLIDKWIIMSWKRDNLSWEDFNIKTKLYVQKLNKEKESNVFVYKLTVVVATCSIVMAAIGIYYGLKKICK</sequence>
<keyword evidence="2" id="KW-1133">Transmembrane helix</keyword>
<evidence type="ECO:0000256" key="1">
    <source>
        <dbReference type="ARBA" id="ARBA00022703"/>
    </source>
</evidence>
<keyword evidence="2" id="KW-0472">Membrane</keyword>